<proteinExistence type="predicted"/>
<comment type="caution">
    <text evidence="1">The sequence shown here is derived from an EMBL/GenBank/DDBJ whole genome shotgun (WGS) entry which is preliminary data.</text>
</comment>
<keyword evidence="2" id="KW-1185">Reference proteome</keyword>
<organism evidence="1 2">
    <name type="scientific">Acropora cervicornis</name>
    <name type="common">Staghorn coral</name>
    <dbReference type="NCBI Taxonomy" id="6130"/>
    <lineage>
        <taxon>Eukaryota</taxon>
        <taxon>Metazoa</taxon>
        <taxon>Cnidaria</taxon>
        <taxon>Anthozoa</taxon>
        <taxon>Hexacorallia</taxon>
        <taxon>Scleractinia</taxon>
        <taxon>Astrocoeniina</taxon>
        <taxon>Acroporidae</taxon>
        <taxon>Acropora</taxon>
    </lineage>
</organism>
<evidence type="ECO:0000313" key="2">
    <source>
        <dbReference type="Proteomes" id="UP001249851"/>
    </source>
</evidence>
<dbReference type="Proteomes" id="UP001249851">
    <property type="component" value="Unassembled WGS sequence"/>
</dbReference>
<evidence type="ECO:0000313" key="1">
    <source>
        <dbReference type="EMBL" id="KAK2567290.1"/>
    </source>
</evidence>
<sequence>MVFKAMSDVGAAPHNVYSSKFVANEFDKKALDLTNDVRKHYKNRIARVTVHKGGSVRKALTFNAQTSNFDSWFVRTRLTKSSWSDLKTYEPLGSFSLSGFCSRHTHICQNYQISKEVVAIRPGCHEIYGWMFRGTYEHCGWEKAAINKVAYCDQQTICHFQNQGEFRVRGFLMTYYRNHSHKICPGLHAIANIANV</sequence>
<reference evidence="1" key="1">
    <citation type="journal article" date="2023" name="G3 (Bethesda)">
        <title>Whole genome assembly and annotation of the endangered Caribbean coral Acropora cervicornis.</title>
        <authorList>
            <person name="Selwyn J.D."/>
            <person name="Vollmer S.V."/>
        </authorList>
    </citation>
    <scope>NUCLEOTIDE SEQUENCE</scope>
    <source>
        <strain evidence="1">K2</strain>
    </source>
</reference>
<dbReference type="AlphaFoldDB" id="A0AAD9VAY4"/>
<dbReference type="EMBL" id="JARQWQ010000014">
    <property type="protein sequence ID" value="KAK2567290.1"/>
    <property type="molecule type" value="Genomic_DNA"/>
</dbReference>
<reference evidence="1" key="2">
    <citation type="journal article" date="2023" name="Science">
        <title>Genomic signatures of disease resistance in endangered staghorn corals.</title>
        <authorList>
            <person name="Vollmer S.V."/>
            <person name="Selwyn J.D."/>
            <person name="Despard B.A."/>
            <person name="Roesel C.L."/>
        </authorList>
    </citation>
    <scope>NUCLEOTIDE SEQUENCE</scope>
    <source>
        <strain evidence="1">K2</strain>
    </source>
</reference>
<gene>
    <name evidence="1" type="ORF">P5673_008081</name>
</gene>
<accession>A0AAD9VAY4</accession>
<protein>
    <submittedName>
        <fullName evidence="1">Uncharacterized protein</fullName>
    </submittedName>
</protein>
<name>A0AAD9VAY4_ACRCE</name>